<dbReference type="EnsemblProtists" id="EKX37821">
    <property type="protein sequence ID" value="EKX37821"/>
    <property type="gene ID" value="GUITHDRAFT_144656"/>
</dbReference>
<dbReference type="RefSeq" id="XP_005824802.1">
    <property type="nucleotide sequence ID" value="XM_005824745.1"/>
</dbReference>
<organism evidence="2">
    <name type="scientific">Guillardia theta (strain CCMP2712)</name>
    <name type="common">Cryptophyte</name>
    <dbReference type="NCBI Taxonomy" id="905079"/>
    <lineage>
        <taxon>Eukaryota</taxon>
        <taxon>Cryptophyceae</taxon>
        <taxon>Pyrenomonadales</taxon>
        <taxon>Geminigeraceae</taxon>
        <taxon>Guillardia</taxon>
    </lineage>
</organism>
<reference evidence="2 4" key="1">
    <citation type="journal article" date="2012" name="Nature">
        <title>Algal genomes reveal evolutionary mosaicism and the fate of nucleomorphs.</title>
        <authorList>
            <consortium name="DOE Joint Genome Institute"/>
            <person name="Curtis B.A."/>
            <person name="Tanifuji G."/>
            <person name="Burki F."/>
            <person name="Gruber A."/>
            <person name="Irimia M."/>
            <person name="Maruyama S."/>
            <person name="Arias M.C."/>
            <person name="Ball S.G."/>
            <person name="Gile G.H."/>
            <person name="Hirakawa Y."/>
            <person name="Hopkins J.F."/>
            <person name="Kuo A."/>
            <person name="Rensing S.A."/>
            <person name="Schmutz J."/>
            <person name="Symeonidi A."/>
            <person name="Elias M."/>
            <person name="Eveleigh R.J."/>
            <person name="Herman E.K."/>
            <person name="Klute M.J."/>
            <person name="Nakayama T."/>
            <person name="Obornik M."/>
            <person name="Reyes-Prieto A."/>
            <person name="Armbrust E.V."/>
            <person name="Aves S.J."/>
            <person name="Beiko R.G."/>
            <person name="Coutinho P."/>
            <person name="Dacks J.B."/>
            <person name="Durnford D.G."/>
            <person name="Fast N.M."/>
            <person name="Green B.R."/>
            <person name="Grisdale C.J."/>
            <person name="Hempel F."/>
            <person name="Henrissat B."/>
            <person name="Hoppner M.P."/>
            <person name="Ishida K."/>
            <person name="Kim E."/>
            <person name="Koreny L."/>
            <person name="Kroth P.G."/>
            <person name="Liu Y."/>
            <person name="Malik S.B."/>
            <person name="Maier U.G."/>
            <person name="McRose D."/>
            <person name="Mock T."/>
            <person name="Neilson J.A."/>
            <person name="Onodera N.T."/>
            <person name="Poole A.M."/>
            <person name="Pritham E.J."/>
            <person name="Richards T.A."/>
            <person name="Rocap G."/>
            <person name="Roy S.W."/>
            <person name="Sarai C."/>
            <person name="Schaack S."/>
            <person name="Shirato S."/>
            <person name="Slamovits C.H."/>
            <person name="Spencer D.F."/>
            <person name="Suzuki S."/>
            <person name="Worden A.Z."/>
            <person name="Zauner S."/>
            <person name="Barry K."/>
            <person name="Bell C."/>
            <person name="Bharti A.K."/>
            <person name="Crow J.A."/>
            <person name="Grimwood J."/>
            <person name="Kramer R."/>
            <person name="Lindquist E."/>
            <person name="Lucas S."/>
            <person name="Salamov A."/>
            <person name="McFadden G.I."/>
            <person name="Lane C.E."/>
            <person name="Keeling P.J."/>
            <person name="Gray M.W."/>
            <person name="Grigoriev I.V."/>
            <person name="Archibald J.M."/>
        </authorList>
    </citation>
    <scope>NUCLEOTIDE SEQUENCE</scope>
    <source>
        <strain evidence="2 4">CCMP2712</strain>
    </source>
</reference>
<dbReference type="GeneID" id="17294594"/>
<dbReference type="PaxDb" id="55529-EKX37821"/>
<dbReference type="KEGG" id="gtt:GUITHDRAFT_144657"/>
<dbReference type="EMBL" id="JH993054">
    <property type="protein sequence ID" value="EKX37821.1"/>
    <property type="molecule type" value="Genomic_DNA"/>
</dbReference>
<dbReference type="EnsemblProtists" id="EKX37822">
    <property type="protein sequence ID" value="EKX37822"/>
    <property type="gene ID" value="GUITHDRAFT_144657"/>
</dbReference>
<protein>
    <submittedName>
        <fullName evidence="2 3">Uncharacterized protein</fullName>
    </submittedName>
</protein>
<keyword evidence="4" id="KW-1185">Reference proteome</keyword>
<evidence type="ECO:0000313" key="3">
    <source>
        <dbReference type="EnsemblProtists" id="EKX37821"/>
    </source>
</evidence>
<dbReference type="EMBL" id="JH993054">
    <property type="protein sequence ID" value="EKX37822.1"/>
    <property type="molecule type" value="Genomic_DNA"/>
</dbReference>
<evidence type="ECO:0000313" key="4">
    <source>
        <dbReference type="Proteomes" id="UP000011087"/>
    </source>
</evidence>
<gene>
    <name evidence="1" type="ORF">GUITHDRAFT_144656</name>
    <name evidence="2" type="ORF">GUITHDRAFT_144657</name>
</gene>
<reference evidence="3" key="3">
    <citation type="submission" date="2016-03" db="UniProtKB">
        <authorList>
            <consortium name="EnsemblProtists"/>
        </authorList>
    </citation>
    <scope>IDENTIFICATION</scope>
</reference>
<dbReference type="Gene3D" id="2.60.120.260">
    <property type="entry name" value="Galactose-binding domain-like"/>
    <property type="match status" value="1"/>
</dbReference>
<proteinExistence type="predicted"/>
<dbReference type="AlphaFoldDB" id="L1IP46"/>
<dbReference type="HOGENOM" id="CLU_1149080_0_0_1"/>
<dbReference type="RefSeq" id="XP_005824801.1">
    <property type="nucleotide sequence ID" value="XM_005824744.1"/>
</dbReference>
<dbReference type="KEGG" id="gtt:GUITHDRAFT_144656"/>
<name>L1IP46_GUITC</name>
<dbReference type="Proteomes" id="UP000011087">
    <property type="component" value="Unassembled WGS sequence"/>
</dbReference>
<evidence type="ECO:0000313" key="1">
    <source>
        <dbReference type="EMBL" id="EKX37821.1"/>
    </source>
</evidence>
<sequence length="242" mass="27473">MEMSVYEVWVCLENHPCALHPVDTYFCWVFNEMTQSWVPFGENVDLKLVHVIPRPSECVGYVNISHCAVNISMTADNAFELFVNGVYLGYEDNCNFCHTWKSQYLVYDYTVNIDVIDGEREMVVAAKIIDWPGGLTGLIGTFGGVPTSASANWKCATFPGDVPPRGWTARSFNDSQWSQAVQTFPDSRFLQRPLDKQASWIASPTYNLRYFCRGVIKNPEAVCTQNVKQKVQPYEIQLNDLV</sequence>
<dbReference type="GeneID" id="17294595"/>
<reference evidence="4" key="2">
    <citation type="submission" date="2012-11" db="EMBL/GenBank/DDBJ databases">
        <authorList>
            <person name="Kuo A."/>
            <person name="Curtis B.A."/>
            <person name="Tanifuji G."/>
            <person name="Burki F."/>
            <person name="Gruber A."/>
            <person name="Irimia M."/>
            <person name="Maruyama S."/>
            <person name="Arias M.C."/>
            <person name="Ball S.G."/>
            <person name="Gile G.H."/>
            <person name="Hirakawa Y."/>
            <person name="Hopkins J.F."/>
            <person name="Rensing S.A."/>
            <person name="Schmutz J."/>
            <person name="Symeonidi A."/>
            <person name="Elias M."/>
            <person name="Eveleigh R.J."/>
            <person name="Herman E.K."/>
            <person name="Klute M.J."/>
            <person name="Nakayama T."/>
            <person name="Obornik M."/>
            <person name="Reyes-Prieto A."/>
            <person name="Armbrust E.V."/>
            <person name="Aves S.J."/>
            <person name="Beiko R.G."/>
            <person name="Coutinho P."/>
            <person name="Dacks J.B."/>
            <person name="Durnford D.G."/>
            <person name="Fast N.M."/>
            <person name="Green B.R."/>
            <person name="Grisdale C."/>
            <person name="Hempe F."/>
            <person name="Henrissat B."/>
            <person name="Hoppner M.P."/>
            <person name="Ishida K.-I."/>
            <person name="Kim E."/>
            <person name="Koreny L."/>
            <person name="Kroth P.G."/>
            <person name="Liu Y."/>
            <person name="Malik S.-B."/>
            <person name="Maier U.G."/>
            <person name="McRose D."/>
            <person name="Mock T."/>
            <person name="Neilson J.A."/>
            <person name="Onodera N.T."/>
            <person name="Poole A.M."/>
            <person name="Pritham E.J."/>
            <person name="Richards T.A."/>
            <person name="Rocap G."/>
            <person name="Roy S.W."/>
            <person name="Sarai C."/>
            <person name="Schaack S."/>
            <person name="Shirato S."/>
            <person name="Slamovits C.H."/>
            <person name="Spencer D.F."/>
            <person name="Suzuki S."/>
            <person name="Worden A.Z."/>
            <person name="Zauner S."/>
            <person name="Barry K."/>
            <person name="Bell C."/>
            <person name="Bharti A.K."/>
            <person name="Crow J.A."/>
            <person name="Grimwood J."/>
            <person name="Kramer R."/>
            <person name="Lindquist E."/>
            <person name="Lucas S."/>
            <person name="Salamov A."/>
            <person name="McFadden G.I."/>
            <person name="Lane C.E."/>
            <person name="Keeling P.J."/>
            <person name="Gray M.W."/>
            <person name="Grigoriev I.V."/>
            <person name="Archibald J.M."/>
        </authorList>
    </citation>
    <scope>NUCLEOTIDE SEQUENCE</scope>
    <source>
        <strain evidence="4">CCMP2712</strain>
    </source>
</reference>
<accession>L1IP46</accession>
<evidence type="ECO:0000313" key="2">
    <source>
        <dbReference type="EMBL" id="EKX37822.1"/>
    </source>
</evidence>